<comment type="caution">
    <text evidence="1">The sequence shown here is derived from an EMBL/GenBank/DDBJ whole genome shotgun (WGS) entry which is preliminary data.</text>
</comment>
<accession>X0TYC2</accession>
<reference evidence="1" key="1">
    <citation type="journal article" date="2014" name="Front. Microbiol.">
        <title>High frequency of phylogenetically diverse reductive dehalogenase-homologous genes in deep subseafloor sedimentary metagenomes.</title>
        <authorList>
            <person name="Kawai M."/>
            <person name="Futagami T."/>
            <person name="Toyoda A."/>
            <person name="Takaki Y."/>
            <person name="Nishi S."/>
            <person name="Hori S."/>
            <person name="Arai W."/>
            <person name="Tsubouchi T."/>
            <person name="Morono Y."/>
            <person name="Uchiyama I."/>
            <person name="Ito T."/>
            <person name="Fujiyama A."/>
            <person name="Inagaki F."/>
            <person name="Takami H."/>
        </authorList>
    </citation>
    <scope>NUCLEOTIDE SEQUENCE</scope>
    <source>
        <strain evidence="1">Expedition CK06-06</strain>
    </source>
</reference>
<dbReference type="AlphaFoldDB" id="X0TYC2"/>
<evidence type="ECO:0000313" key="1">
    <source>
        <dbReference type="EMBL" id="GAF81150.1"/>
    </source>
</evidence>
<feature type="non-terminal residue" evidence="1">
    <location>
        <position position="1"/>
    </location>
</feature>
<dbReference type="EMBL" id="BARS01002101">
    <property type="protein sequence ID" value="GAF81150.1"/>
    <property type="molecule type" value="Genomic_DNA"/>
</dbReference>
<proteinExistence type="predicted"/>
<gene>
    <name evidence="1" type="ORF">S01H1_03923</name>
</gene>
<organism evidence="1">
    <name type="scientific">marine sediment metagenome</name>
    <dbReference type="NCBI Taxonomy" id="412755"/>
    <lineage>
        <taxon>unclassified sequences</taxon>
        <taxon>metagenomes</taxon>
        <taxon>ecological metagenomes</taxon>
    </lineage>
</organism>
<name>X0TYC2_9ZZZZ</name>
<sequence length="103" mass="11353">DGEKMHKFDNISITQSGGDKPVFTISGGIEDEKIDFIVTSYSHSSWTFRKKVLGIIPNRLVYNEYPAVISSLRLTNKKAGEDIVLEDLGKSVGNAEHTTGLLI</sequence>
<protein>
    <submittedName>
        <fullName evidence="1">Uncharacterized protein</fullName>
    </submittedName>
</protein>